<dbReference type="PANTHER" id="PTHR30163">
    <property type="entry name" value="MEMBRANE-BOUND LYTIC MUREIN TRANSGLYCOSYLASE B"/>
    <property type="match status" value="1"/>
</dbReference>
<keyword evidence="2" id="KW-0732">Signal</keyword>
<dbReference type="NCBIfam" id="TIGR02282">
    <property type="entry name" value="MltB"/>
    <property type="match status" value="1"/>
</dbReference>
<dbReference type="Gene3D" id="1.10.530.10">
    <property type="match status" value="1"/>
</dbReference>
<protein>
    <submittedName>
        <fullName evidence="4">Lytic murein transglycosylase B</fullName>
    </submittedName>
</protein>
<dbReference type="Gene3D" id="1.10.8.350">
    <property type="entry name" value="Bacterial muramidase"/>
    <property type="match status" value="1"/>
</dbReference>
<accession>A0A3A1YQ55</accession>
<evidence type="ECO:0000313" key="4">
    <source>
        <dbReference type="EMBL" id="RIY39338.1"/>
    </source>
</evidence>
<evidence type="ECO:0000256" key="2">
    <source>
        <dbReference type="SAM" id="SignalP"/>
    </source>
</evidence>
<dbReference type="InterPro" id="IPR031304">
    <property type="entry name" value="SLT_2"/>
</dbReference>
<sequence>MFKAVKVLQASIVMVLAGCASAPNVATSQAQSPDTAIHDNPASAGPASETITTLAYVAPRAAEAPAIQAGGSINQAKGFTDANGRLLPDMQAYANEVSQTRNVPLNHVTRLLQAAHYNPKVARLMTPSSGRIKRSWVTYRKRYVEPVRINQGVSFWQEHQALLDDTAKRYGVPVSVIVAIIGVETLYGRYTGSFAVLDALATLGFRNPDPNRPERSQLFRDQLADLIELDWKKELDAMNVTGSFAGAMGLPQFMPGSLRRFAADGDRDSRINLHHSVADAVASVARFLRLHGWEPGLPVFAPVIVPANAAKWVDGGLTPNLTWPELNKAGFQARAGHENDAWTRHPVGVIDLLDEPRNLAEYRVATPNFFALTEYNRSYFYATSVAELANILADRMGYGRAF</sequence>
<dbReference type="PROSITE" id="PS51257">
    <property type="entry name" value="PROKAR_LIPOPROTEIN"/>
    <property type="match status" value="1"/>
</dbReference>
<dbReference type="OrthoDB" id="9772911at2"/>
<feature type="domain" description="Transglycosylase SLT" evidence="3">
    <location>
        <begin position="93"/>
        <end position="390"/>
    </location>
</feature>
<dbReference type="Pfam" id="PF13406">
    <property type="entry name" value="SLT_2"/>
    <property type="match status" value="1"/>
</dbReference>
<feature type="active site" evidence="1">
    <location>
        <position position="184"/>
    </location>
</feature>
<reference evidence="4 5" key="1">
    <citation type="submission" date="2017-08" db="EMBL/GenBank/DDBJ databases">
        <title>Pusillimonas indicus sp. nov., a member of the family Alcaligenaceae isolated from surface seawater.</title>
        <authorList>
            <person name="Li J."/>
        </authorList>
    </citation>
    <scope>NUCLEOTIDE SEQUENCE [LARGE SCALE GENOMIC DNA]</scope>
    <source>
        <strain evidence="4 5">L52-1-41</strain>
    </source>
</reference>
<dbReference type="SUPFAM" id="SSF53955">
    <property type="entry name" value="Lysozyme-like"/>
    <property type="match status" value="1"/>
</dbReference>
<dbReference type="PANTHER" id="PTHR30163:SF9">
    <property type="entry name" value="MEMBRANE-BOUND LYTIC MUREIN TRANSGLYCOSYLASE B"/>
    <property type="match status" value="1"/>
</dbReference>
<dbReference type="GO" id="GO:0009253">
    <property type="term" value="P:peptidoglycan catabolic process"/>
    <property type="evidence" value="ECO:0007669"/>
    <property type="project" value="TreeGrafter"/>
</dbReference>
<gene>
    <name evidence="4" type="primary">mltB</name>
    <name evidence="4" type="ORF">CJP73_14590</name>
</gene>
<dbReference type="GO" id="GO:0008933">
    <property type="term" value="F:peptidoglycan lytic transglycosylase activity"/>
    <property type="evidence" value="ECO:0007669"/>
    <property type="project" value="TreeGrafter"/>
</dbReference>
<evidence type="ECO:0000256" key="1">
    <source>
        <dbReference type="PIRSR" id="PIRSR611757-1"/>
    </source>
</evidence>
<feature type="signal peptide" evidence="2">
    <location>
        <begin position="1"/>
        <end position="22"/>
    </location>
</feature>
<feature type="chain" id="PRO_5017442029" evidence="2">
    <location>
        <begin position="23"/>
        <end position="402"/>
    </location>
</feature>
<name>A0A3A1YQ55_9BURK</name>
<dbReference type="EMBL" id="NQYH01000017">
    <property type="protein sequence ID" value="RIY39338.1"/>
    <property type="molecule type" value="Genomic_DNA"/>
</dbReference>
<dbReference type="InterPro" id="IPR023346">
    <property type="entry name" value="Lysozyme-like_dom_sf"/>
</dbReference>
<evidence type="ECO:0000313" key="5">
    <source>
        <dbReference type="Proteomes" id="UP000266206"/>
    </source>
</evidence>
<evidence type="ECO:0000259" key="3">
    <source>
        <dbReference type="Pfam" id="PF13406"/>
    </source>
</evidence>
<proteinExistence type="predicted"/>
<dbReference type="AlphaFoldDB" id="A0A3A1YQ55"/>
<dbReference type="InterPro" id="IPR011757">
    <property type="entry name" value="Lytic_transglycosylase_MltB"/>
</dbReference>
<dbReference type="InterPro" id="IPR043426">
    <property type="entry name" value="MltB-like"/>
</dbReference>
<dbReference type="Proteomes" id="UP000266206">
    <property type="component" value="Unassembled WGS sequence"/>
</dbReference>
<dbReference type="RefSeq" id="WP_114421916.1">
    <property type="nucleotide sequence ID" value="NZ_NQYH01000017.1"/>
</dbReference>
<organism evidence="4 5">
    <name type="scientific">Neopusillimonas maritima</name>
    <dbReference type="NCBI Taxonomy" id="2026239"/>
    <lineage>
        <taxon>Bacteria</taxon>
        <taxon>Pseudomonadati</taxon>
        <taxon>Pseudomonadota</taxon>
        <taxon>Betaproteobacteria</taxon>
        <taxon>Burkholderiales</taxon>
        <taxon>Alcaligenaceae</taxon>
        <taxon>Neopusillimonas</taxon>
    </lineage>
</organism>
<comment type="caution">
    <text evidence="4">The sequence shown here is derived from an EMBL/GenBank/DDBJ whole genome shotgun (WGS) entry which is preliminary data.</text>
</comment>